<dbReference type="InterPro" id="IPR058903">
    <property type="entry name" value="Spectrin_YLPM1-like"/>
</dbReference>
<reference evidence="4 5" key="1">
    <citation type="journal article" date="2017" name="Curr. Biol.">
        <title>Genome architecture and evolution of a unichromosomal asexual nematode.</title>
        <authorList>
            <person name="Fradin H."/>
            <person name="Zegar C."/>
            <person name="Gutwein M."/>
            <person name="Lucas J."/>
            <person name="Kovtun M."/>
            <person name="Corcoran D."/>
            <person name="Baugh L.R."/>
            <person name="Kiontke K."/>
            <person name="Gunsalus K."/>
            <person name="Fitch D.H."/>
            <person name="Piano F."/>
        </authorList>
    </citation>
    <scope>NUCLEOTIDE SEQUENCE [LARGE SCALE GENOMIC DNA]</scope>
    <source>
        <strain evidence="4">PF1309</strain>
    </source>
</reference>
<organism evidence="4 5">
    <name type="scientific">Diploscapter pachys</name>
    <dbReference type="NCBI Taxonomy" id="2018661"/>
    <lineage>
        <taxon>Eukaryota</taxon>
        <taxon>Metazoa</taxon>
        <taxon>Ecdysozoa</taxon>
        <taxon>Nematoda</taxon>
        <taxon>Chromadorea</taxon>
        <taxon>Rhabditida</taxon>
        <taxon>Rhabditina</taxon>
        <taxon>Rhabditomorpha</taxon>
        <taxon>Rhabditoidea</taxon>
        <taxon>Rhabditidae</taxon>
        <taxon>Diploscapter</taxon>
    </lineage>
</organism>
<evidence type="ECO:0000256" key="2">
    <source>
        <dbReference type="SAM" id="MobiDB-lite"/>
    </source>
</evidence>
<dbReference type="EMBL" id="LIAE01010539">
    <property type="protein sequence ID" value="PAV59211.1"/>
    <property type="molecule type" value="Genomic_DNA"/>
</dbReference>
<dbReference type="Pfam" id="PF26583">
    <property type="entry name" value="Spectrin_YLPM1"/>
    <property type="match status" value="1"/>
</dbReference>
<dbReference type="STRING" id="2018661.A0A2A2JC47"/>
<feature type="region of interest" description="Disordered" evidence="2">
    <location>
        <begin position="238"/>
        <end position="266"/>
    </location>
</feature>
<evidence type="ECO:0000313" key="5">
    <source>
        <dbReference type="Proteomes" id="UP000218231"/>
    </source>
</evidence>
<dbReference type="Proteomes" id="UP000218231">
    <property type="component" value="Unassembled WGS sequence"/>
</dbReference>
<keyword evidence="1" id="KW-0175">Coiled coil</keyword>
<comment type="caution">
    <text evidence="4">The sequence shown here is derived from an EMBL/GenBank/DDBJ whole genome shotgun (WGS) entry which is preliminary data.</text>
</comment>
<keyword evidence="5" id="KW-1185">Reference proteome</keyword>
<evidence type="ECO:0000256" key="1">
    <source>
        <dbReference type="SAM" id="Coils"/>
    </source>
</evidence>
<feature type="domain" description="YLPM1-like spectrin repeat" evidence="3">
    <location>
        <begin position="69"/>
        <end position="167"/>
    </location>
</feature>
<accession>A0A2A2JC47</accession>
<proteinExistence type="predicted"/>
<evidence type="ECO:0000259" key="3">
    <source>
        <dbReference type="Pfam" id="PF26583"/>
    </source>
</evidence>
<dbReference type="OrthoDB" id="5860800at2759"/>
<dbReference type="AlphaFoldDB" id="A0A2A2JC47"/>
<gene>
    <name evidence="4" type="ORF">WR25_05312</name>
</gene>
<protein>
    <recommendedName>
        <fullName evidence="3">YLPM1-like spectrin repeat domain-containing protein</fullName>
    </recommendedName>
</protein>
<sequence length="420" mass="47815">MRIGENIIGQRKIYVFALLTNPQLAASTIVMQKASVSDVLMKICNSHRHANDPIDDGQGILEHESVHQNGRDIREPEQGVIREHCAQTHQTTVEEGLLSPEDELEKQYRDYKAQFEQWKEKNKSSVGTEAYNSYVKQFHEWEKDVEKRRRTIRERVEREAAEKREKEEMERRILEEQKEAEAAEAYVKSQQAYLQHHAMAQVFEDQHRKATPVQQQQPGNILHQKYVAQATQVQMQMQSLQNQQQTPQQPAQIQPQHATTHTQPVVQHQNVPPQQIVQTTHQVPTSQPQPRQQQYPREQLNSEMVMREVLSGLMGGASAAIGGATVTQQPPPSAATAPTSGAPPQLWGNTKMSYDMKDPLFARWGQRAAPHHLKPGPLVQQVPVACWMLGEQMREKKMMIAPRASRPPVFAANGKPNGRH</sequence>
<feature type="compositionally biased region" description="Low complexity" evidence="2">
    <location>
        <begin position="324"/>
        <end position="345"/>
    </location>
</feature>
<feature type="coiled-coil region" evidence="1">
    <location>
        <begin position="149"/>
        <end position="186"/>
    </location>
</feature>
<name>A0A2A2JC47_9BILA</name>
<evidence type="ECO:0000313" key="4">
    <source>
        <dbReference type="EMBL" id="PAV59211.1"/>
    </source>
</evidence>
<feature type="region of interest" description="Disordered" evidence="2">
    <location>
        <begin position="323"/>
        <end position="345"/>
    </location>
</feature>